<dbReference type="AlphaFoldDB" id="A0A6C0JSI4"/>
<dbReference type="Pfam" id="PF00023">
    <property type="entry name" value="Ank"/>
    <property type="match status" value="1"/>
</dbReference>
<dbReference type="PANTHER" id="PTHR46224:SF64">
    <property type="entry name" value="IQ MOTIF AND ANKYRIN REPEAT DOMAIN-CONTAINING PROTEIN 1"/>
    <property type="match status" value="1"/>
</dbReference>
<name>A0A6C0JSI4_9ZZZZ</name>
<organism evidence="2">
    <name type="scientific">viral metagenome</name>
    <dbReference type="NCBI Taxonomy" id="1070528"/>
    <lineage>
        <taxon>unclassified sequences</taxon>
        <taxon>metagenomes</taxon>
        <taxon>organismal metagenomes</taxon>
    </lineage>
</organism>
<dbReference type="EMBL" id="MN740685">
    <property type="protein sequence ID" value="QHU07660.1"/>
    <property type="molecule type" value="Genomic_DNA"/>
</dbReference>
<protein>
    <recommendedName>
        <fullName evidence="1">F-box domain-containing protein</fullName>
    </recommendedName>
</protein>
<dbReference type="InterPro" id="IPR051616">
    <property type="entry name" value="Cul2-RING_E3_ligase_SR"/>
</dbReference>
<dbReference type="PROSITE" id="PS50088">
    <property type="entry name" value="ANK_REPEAT"/>
    <property type="match status" value="1"/>
</dbReference>
<dbReference type="SMART" id="SM00248">
    <property type="entry name" value="ANK"/>
    <property type="match status" value="2"/>
</dbReference>
<dbReference type="InterPro" id="IPR036770">
    <property type="entry name" value="Ankyrin_rpt-contain_sf"/>
</dbReference>
<sequence>MLQLTDDCLLYLSKFLDVSSYMNMLEVCKNFNNLFKNDKIIKCFNVGILGMNYTFDIHSIILGINSEQTCSINRPHFLQRSKERKIDKSIIFMDPKTLFISYDKVLKKDVDSINLFKLLAKYKTLEYIQTPSMGINLNDINNSEFTDTFRPDSPNPLFGLEFENKYIEDLFLYLIKKGANIDELDLRKRSLLMKDSVISSIKIYKLLIDKGLNVNHIDREGNSVLQTVLKNKKTSIRIIRCLLENGAKVDHINKLLNNDSPLNTLLRRYLTINDLKIVKLLIEYGANVNYVNNGGSIIYNLIFCSNIEKDLKIKFLDVLIDNGADIGYIDYRKESIIHKLVTKYKNNDKLIDFLISKRQL</sequence>
<evidence type="ECO:0000313" key="2">
    <source>
        <dbReference type="EMBL" id="QHU07660.1"/>
    </source>
</evidence>
<evidence type="ECO:0000259" key="1">
    <source>
        <dbReference type="Pfam" id="PF00646"/>
    </source>
</evidence>
<proteinExistence type="predicted"/>
<dbReference type="Pfam" id="PF00646">
    <property type="entry name" value="F-box"/>
    <property type="match status" value="1"/>
</dbReference>
<dbReference type="SUPFAM" id="SSF48403">
    <property type="entry name" value="Ankyrin repeat"/>
    <property type="match status" value="1"/>
</dbReference>
<accession>A0A6C0JSI4</accession>
<dbReference type="InterPro" id="IPR002110">
    <property type="entry name" value="Ankyrin_rpt"/>
</dbReference>
<dbReference type="Gene3D" id="1.25.40.20">
    <property type="entry name" value="Ankyrin repeat-containing domain"/>
    <property type="match status" value="2"/>
</dbReference>
<reference evidence="2" key="1">
    <citation type="journal article" date="2020" name="Nature">
        <title>Giant virus diversity and host interactions through global metagenomics.</title>
        <authorList>
            <person name="Schulz F."/>
            <person name="Roux S."/>
            <person name="Paez-Espino D."/>
            <person name="Jungbluth S."/>
            <person name="Walsh D.A."/>
            <person name="Denef V.J."/>
            <person name="McMahon K.D."/>
            <person name="Konstantinidis K.T."/>
            <person name="Eloe-Fadrosh E.A."/>
            <person name="Kyrpides N.C."/>
            <person name="Woyke T."/>
        </authorList>
    </citation>
    <scope>NUCLEOTIDE SEQUENCE</scope>
    <source>
        <strain evidence="2">GVMAG-S-1041349-163</strain>
    </source>
</reference>
<feature type="domain" description="F-box" evidence="1">
    <location>
        <begin position="2"/>
        <end position="40"/>
    </location>
</feature>
<dbReference type="InterPro" id="IPR001810">
    <property type="entry name" value="F-box_dom"/>
</dbReference>
<dbReference type="PANTHER" id="PTHR46224">
    <property type="entry name" value="ANKYRIN REPEAT FAMILY PROTEIN"/>
    <property type="match status" value="1"/>
</dbReference>